<feature type="coiled-coil region" evidence="1">
    <location>
        <begin position="313"/>
        <end position="347"/>
    </location>
</feature>
<accession>A0A6A5WQC7</accession>
<reference evidence="3" key="1">
    <citation type="journal article" date="2020" name="Stud. Mycol.">
        <title>101 Dothideomycetes genomes: a test case for predicting lifestyles and emergence of pathogens.</title>
        <authorList>
            <person name="Haridas S."/>
            <person name="Albert R."/>
            <person name="Binder M."/>
            <person name="Bloem J."/>
            <person name="Labutti K."/>
            <person name="Salamov A."/>
            <person name="Andreopoulos B."/>
            <person name="Baker S."/>
            <person name="Barry K."/>
            <person name="Bills G."/>
            <person name="Bluhm B."/>
            <person name="Cannon C."/>
            <person name="Castanera R."/>
            <person name="Culley D."/>
            <person name="Daum C."/>
            <person name="Ezra D."/>
            <person name="Gonzalez J."/>
            <person name="Henrissat B."/>
            <person name="Kuo A."/>
            <person name="Liang C."/>
            <person name="Lipzen A."/>
            <person name="Lutzoni F."/>
            <person name="Magnuson J."/>
            <person name="Mondo S."/>
            <person name="Nolan M."/>
            <person name="Ohm R."/>
            <person name="Pangilinan J."/>
            <person name="Park H.-J."/>
            <person name="Ramirez L."/>
            <person name="Alfaro M."/>
            <person name="Sun H."/>
            <person name="Tritt A."/>
            <person name="Yoshinaga Y."/>
            <person name="Zwiers L.-H."/>
            <person name="Turgeon B."/>
            <person name="Goodwin S."/>
            <person name="Spatafora J."/>
            <person name="Crous P."/>
            <person name="Grigoriev I."/>
        </authorList>
    </citation>
    <scope>NUCLEOTIDE SEQUENCE</scope>
    <source>
        <strain evidence="3">CBS 123094</strain>
    </source>
</reference>
<dbReference type="OrthoDB" id="3793118at2759"/>
<dbReference type="Proteomes" id="UP000799779">
    <property type="component" value="Unassembled WGS sequence"/>
</dbReference>
<keyword evidence="1" id="KW-0175">Coiled coil</keyword>
<name>A0A6A5WQC7_9PLEO</name>
<evidence type="ECO:0000256" key="1">
    <source>
        <dbReference type="SAM" id="Coils"/>
    </source>
</evidence>
<dbReference type="AlphaFoldDB" id="A0A6A5WQC7"/>
<feature type="compositionally biased region" description="Low complexity" evidence="2">
    <location>
        <begin position="280"/>
        <end position="291"/>
    </location>
</feature>
<proteinExistence type="predicted"/>
<feature type="region of interest" description="Disordered" evidence="2">
    <location>
        <begin position="276"/>
        <end position="306"/>
    </location>
</feature>
<evidence type="ECO:0000313" key="3">
    <source>
        <dbReference type="EMBL" id="KAF2003727.1"/>
    </source>
</evidence>
<evidence type="ECO:0000256" key="2">
    <source>
        <dbReference type="SAM" id="MobiDB-lite"/>
    </source>
</evidence>
<evidence type="ECO:0000313" key="4">
    <source>
        <dbReference type="Proteomes" id="UP000799779"/>
    </source>
</evidence>
<gene>
    <name evidence="3" type="ORF">P154DRAFT_80641</name>
</gene>
<keyword evidence="4" id="KW-1185">Reference proteome</keyword>
<dbReference type="EMBL" id="ML977571">
    <property type="protein sequence ID" value="KAF2003727.1"/>
    <property type="molecule type" value="Genomic_DNA"/>
</dbReference>
<protein>
    <submittedName>
        <fullName evidence="3">Uncharacterized protein</fullName>
    </submittedName>
</protein>
<organism evidence="3 4">
    <name type="scientific">Amniculicola lignicola CBS 123094</name>
    <dbReference type="NCBI Taxonomy" id="1392246"/>
    <lineage>
        <taxon>Eukaryota</taxon>
        <taxon>Fungi</taxon>
        <taxon>Dikarya</taxon>
        <taxon>Ascomycota</taxon>
        <taxon>Pezizomycotina</taxon>
        <taxon>Dothideomycetes</taxon>
        <taxon>Pleosporomycetidae</taxon>
        <taxon>Pleosporales</taxon>
        <taxon>Amniculicolaceae</taxon>
        <taxon>Amniculicola</taxon>
    </lineage>
</organism>
<sequence length="359" mass="41423">MYKQQAVIFASLHTFQVDLSFKRVSGGFHELIFAFYHEQHGKLFTLARIYINCERQRIYQKCFEILFDHISQCTSKELQNTVKFCTAHFMRSIKTATSGEDPALILVRERMRALLTCQSWEEYDTLCAQLIEHESPTIGSWAKHKRNAVIAAGLNRNITLMTQRDWNTLEETSNHVEQAAKKSYSFGKSLRLLPAILAAQLLDQRDIDQFNSRVERDIRHSHRSTSLVSRYSTEMARQNDAILFQASSSGYVRARSSSRQRFSPNTRDTAALGEQLVQESDSTSSSNPTPSKRVAIPFRSPSSQPSLQRQILHQNLNTQSQRTALELREKEAEVRRQELQNRALELDILERERALDREN</sequence>